<feature type="transmembrane region" description="Helical" evidence="1">
    <location>
        <begin position="34"/>
        <end position="54"/>
    </location>
</feature>
<feature type="transmembrane region" description="Helical" evidence="1">
    <location>
        <begin position="6"/>
        <end position="22"/>
    </location>
</feature>
<name>A0A9W6GMJ6_9FUSO</name>
<evidence type="ECO:0000313" key="3">
    <source>
        <dbReference type="Proteomes" id="UP001144471"/>
    </source>
</evidence>
<proteinExistence type="predicted"/>
<dbReference type="AlphaFoldDB" id="A0A9W6GMJ6"/>
<evidence type="ECO:0000313" key="2">
    <source>
        <dbReference type="EMBL" id="GLI56685.1"/>
    </source>
</evidence>
<keyword evidence="1" id="KW-1133">Transmembrane helix</keyword>
<dbReference type="EMBL" id="BSDY01000009">
    <property type="protein sequence ID" value="GLI56685.1"/>
    <property type="molecule type" value="Genomic_DNA"/>
</dbReference>
<keyword evidence="3" id="KW-1185">Reference proteome</keyword>
<protein>
    <submittedName>
        <fullName evidence="2">Uncharacterized protein</fullName>
    </submittedName>
</protein>
<evidence type="ECO:0000256" key="1">
    <source>
        <dbReference type="SAM" id="Phobius"/>
    </source>
</evidence>
<gene>
    <name evidence="2" type="ORF">PM10SUCC1_21990</name>
</gene>
<organism evidence="2 3">
    <name type="scientific">Propionigenium maris DSM 9537</name>
    <dbReference type="NCBI Taxonomy" id="1123000"/>
    <lineage>
        <taxon>Bacteria</taxon>
        <taxon>Fusobacteriati</taxon>
        <taxon>Fusobacteriota</taxon>
        <taxon>Fusobacteriia</taxon>
        <taxon>Fusobacteriales</taxon>
        <taxon>Fusobacteriaceae</taxon>
        <taxon>Propionigenium</taxon>
    </lineage>
</organism>
<keyword evidence="1" id="KW-0812">Transmembrane</keyword>
<keyword evidence="1" id="KW-0472">Membrane</keyword>
<feature type="transmembrane region" description="Helical" evidence="1">
    <location>
        <begin position="60"/>
        <end position="79"/>
    </location>
</feature>
<accession>A0A9W6GMJ6</accession>
<sequence>MKRTMYKIILAVIVIMDIYLILKVAYYRDMPLKAFWVYHLILTGGFWIINEIFFKRDINYFDVLIILFPGVGFSGLFFLDILPERESHYSEVEETLELRNYIKGRRELEYIDVSAELGMIGAYDRLYTGSSREKKKFLMSFNPPELSFKVEVLKKALLDEDIDVIHYAATELNRIDETLQEEIFLGEMEGKFEEVFHSYMKYIRSGLLEGEILKFYQEGALELLEKFSEGKFLLEELNLLKDTFRLEACQVKVERLLDADPSLEIIEFAMRFYHERNHYGRVLELKNKFPEEAEEISQGLLQYGEGVA</sequence>
<reference evidence="2" key="1">
    <citation type="submission" date="2022-12" db="EMBL/GenBank/DDBJ databases">
        <title>Reference genome sequencing for broad-spectrum identification of bacterial and archaeal isolates by mass spectrometry.</title>
        <authorList>
            <person name="Sekiguchi Y."/>
            <person name="Tourlousse D.M."/>
        </authorList>
    </citation>
    <scope>NUCLEOTIDE SEQUENCE</scope>
    <source>
        <strain evidence="2">10succ1</strain>
    </source>
</reference>
<dbReference type="RefSeq" id="WP_281835979.1">
    <property type="nucleotide sequence ID" value="NZ_BSDY01000009.1"/>
</dbReference>
<dbReference type="Proteomes" id="UP001144471">
    <property type="component" value="Unassembled WGS sequence"/>
</dbReference>
<comment type="caution">
    <text evidence="2">The sequence shown here is derived from an EMBL/GenBank/DDBJ whole genome shotgun (WGS) entry which is preliminary data.</text>
</comment>